<evidence type="ECO:0000313" key="9">
    <source>
        <dbReference type="Proteomes" id="UP000245607"/>
    </source>
</evidence>
<dbReference type="PROSITE" id="PS00094">
    <property type="entry name" value="C5_MTASE_1"/>
    <property type="match status" value="1"/>
</dbReference>
<evidence type="ECO:0000256" key="2">
    <source>
        <dbReference type="ARBA" id="ARBA00022679"/>
    </source>
</evidence>
<dbReference type="NCBIfam" id="TIGR00675">
    <property type="entry name" value="dcm"/>
    <property type="match status" value="1"/>
</dbReference>
<dbReference type="AlphaFoldDB" id="A0A2U2M170"/>
<dbReference type="Gene3D" id="3.40.50.150">
    <property type="entry name" value="Vaccinia Virus protein VP39"/>
    <property type="match status" value="1"/>
</dbReference>
<dbReference type="Gene3D" id="3.90.120.10">
    <property type="entry name" value="DNA Methylase, subunit A, domain 2"/>
    <property type="match status" value="1"/>
</dbReference>
<keyword evidence="3 5" id="KW-0949">S-adenosyl-L-methionine</keyword>
<dbReference type="GO" id="GO:0009307">
    <property type="term" value="P:DNA restriction-modification system"/>
    <property type="evidence" value="ECO:0007669"/>
    <property type="project" value="UniProtKB-KW"/>
</dbReference>
<evidence type="ECO:0000256" key="6">
    <source>
        <dbReference type="RuleBase" id="RU000416"/>
    </source>
</evidence>
<dbReference type="CDD" id="cd00315">
    <property type="entry name" value="Cyt_C5_DNA_methylase"/>
    <property type="match status" value="1"/>
</dbReference>
<dbReference type="PROSITE" id="PS51679">
    <property type="entry name" value="SAM_MT_C5"/>
    <property type="match status" value="1"/>
</dbReference>
<dbReference type="PROSITE" id="PS00095">
    <property type="entry name" value="C5_MTASE_2"/>
    <property type="match status" value="1"/>
</dbReference>
<dbReference type="GO" id="GO:0032259">
    <property type="term" value="P:methylation"/>
    <property type="evidence" value="ECO:0007669"/>
    <property type="project" value="UniProtKB-KW"/>
</dbReference>
<evidence type="ECO:0000256" key="3">
    <source>
        <dbReference type="ARBA" id="ARBA00022691"/>
    </source>
</evidence>
<dbReference type="InterPro" id="IPR018117">
    <property type="entry name" value="C5_DNA_meth_AS"/>
</dbReference>
<dbReference type="InterPro" id="IPR001525">
    <property type="entry name" value="C5_MeTfrase"/>
</dbReference>
<dbReference type="RefSeq" id="WP_109242326.1">
    <property type="nucleotide sequence ID" value="NZ_QFAS01000011.1"/>
</dbReference>
<dbReference type="PANTHER" id="PTHR46098:SF1">
    <property type="entry name" value="TRNA (CYTOSINE(38)-C(5))-METHYLTRANSFERASE"/>
    <property type="match status" value="1"/>
</dbReference>
<comment type="similarity">
    <text evidence="5 6">Belongs to the class I-like SAM-binding methyltransferase superfamily. C5-methyltransferase family.</text>
</comment>
<dbReference type="SUPFAM" id="SSF53335">
    <property type="entry name" value="S-adenosyl-L-methionine-dependent methyltransferases"/>
    <property type="match status" value="1"/>
</dbReference>
<dbReference type="InterPro" id="IPR050750">
    <property type="entry name" value="C5-MTase"/>
</dbReference>
<feature type="active site" evidence="5">
    <location>
        <position position="81"/>
    </location>
</feature>
<dbReference type="GO" id="GO:0003886">
    <property type="term" value="F:DNA (cytosine-5-)-methyltransferase activity"/>
    <property type="evidence" value="ECO:0007669"/>
    <property type="project" value="UniProtKB-EC"/>
</dbReference>
<reference evidence="8 9" key="1">
    <citation type="submission" date="2018-05" db="EMBL/GenBank/DDBJ databases">
        <title>Lactobacillus salivarius genome sequencing and assembly.</title>
        <authorList>
            <person name="Audisio C."/>
            <person name="Albarracin L."/>
            <person name="Torres M.J."/>
            <person name="Hebert E.M."/>
            <person name="Saavedra L."/>
        </authorList>
    </citation>
    <scope>NUCLEOTIDE SEQUENCE [LARGE SCALE GENOMIC DNA]</scope>
    <source>
        <strain evidence="8 9">A3iob</strain>
    </source>
</reference>
<dbReference type="EMBL" id="QFAS01000011">
    <property type="protein sequence ID" value="PWG50579.1"/>
    <property type="molecule type" value="Genomic_DNA"/>
</dbReference>
<dbReference type="PRINTS" id="PR00105">
    <property type="entry name" value="C5METTRFRASE"/>
</dbReference>
<evidence type="ECO:0000256" key="5">
    <source>
        <dbReference type="PROSITE-ProRule" id="PRU01016"/>
    </source>
</evidence>
<sequence length="344" mass="39091">MIEVKDKSLKNYTFIDLFAGMGGFRIALESYGATCVYSNEWDKSVKEVYAKNFDEVPEDDITKVDENEIPDHDILCAGFPCQAFSISGKQLGFEDSRGTLFFDVARIVKCKKPKIVFMENVRNFATHDKGRTLAVVKATMEQLGYTFNYKVLSAVDYGIPQKRERIYMVCFRNDLEINNFKFPTPIKLTKHVEDFILEDENMVKDLYVNRPDTVFNEKEDNMYSNKTIRLGIVNKGGQGERIYSTKGVAITLSAYGGGVFAKTGGYLINGRTRKLHPRECARLMGYPDSYKLSDKKSLVYKQLGNSVVIDVLQYIIKNIGIALKKNHSKNSIDMVQQLNLFNVG</sequence>
<dbReference type="Proteomes" id="UP000245607">
    <property type="component" value="Unassembled WGS sequence"/>
</dbReference>
<gene>
    <name evidence="8" type="ORF">DB362_09615</name>
</gene>
<evidence type="ECO:0000256" key="1">
    <source>
        <dbReference type="ARBA" id="ARBA00022603"/>
    </source>
</evidence>
<dbReference type="PANTHER" id="PTHR46098">
    <property type="entry name" value="TRNA (CYTOSINE(38)-C(5))-METHYLTRANSFERASE"/>
    <property type="match status" value="1"/>
</dbReference>
<accession>A0A2U2M170</accession>
<evidence type="ECO:0000256" key="4">
    <source>
        <dbReference type="ARBA" id="ARBA00022747"/>
    </source>
</evidence>
<proteinExistence type="inferred from homology"/>
<keyword evidence="2 5" id="KW-0808">Transferase</keyword>
<dbReference type="EC" id="2.1.1.37" evidence="7"/>
<dbReference type="InterPro" id="IPR029063">
    <property type="entry name" value="SAM-dependent_MTases_sf"/>
</dbReference>
<comment type="catalytic activity">
    <reaction evidence="7">
        <text>a 2'-deoxycytidine in DNA + S-adenosyl-L-methionine = a 5-methyl-2'-deoxycytidine in DNA + S-adenosyl-L-homocysteine + H(+)</text>
        <dbReference type="Rhea" id="RHEA:13681"/>
        <dbReference type="Rhea" id="RHEA-COMP:11369"/>
        <dbReference type="Rhea" id="RHEA-COMP:11370"/>
        <dbReference type="ChEBI" id="CHEBI:15378"/>
        <dbReference type="ChEBI" id="CHEBI:57856"/>
        <dbReference type="ChEBI" id="CHEBI:59789"/>
        <dbReference type="ChEBI" id="CHEBI:85452"/>
        <dbReference type="ChEBI" id="CHEBI:85454"/>
        <dbReference type="EC" id="2.1.1.37"/>
    </reaction>
</comment>
<organism evidence="8 9">
    <name type="scientific">Ligilactobacillus salivarius</name>
    <dbReference type="NCBI Taxonomy" id="1624"/>
    <lineage>
        <taxon>Bacteria</taxon>
        <taxon>Bacillati</taxon>
        <taxon>Bacillota</taxon>
        <taxon>Bacilli</taxon>
        <taxon>Lactobacillales</taxon>
        <taxon>Lactobacillaceae</taxon>
        <taxon>Ligilactobacillus</taxon>
    </lineage>
</organism>
<name>A0A2U2M170_9LACO</name>
<dbReference type="Pfam" id="PF00145">
    <property type="entry name" value="DNA_methylase"/>
    <property type="match status" value="1"/>
</dbReference>
<protein>
    <recommendedName>
        <fullName evidence="7">Cytosine-specific methyltransferase</fullName>
        <ecNumber evidence="7">2.1.1.37</ecNumber>
    </recommendedName>
</protein>
<keyword evidence="1 5" id="KW-0489">Methyltransferase</keyword>
<dbReference type="InterPro" id="IPR031303">
    <property type="entry name" value="C5_meth_CS"/>
</dbReference>
<dbReference type="REBASE" id="291537">
    <property type="entry name" value="M.LsaA3ORF9615P"/>
</dbReference>
<comment type="caution">
    <text evidence="8">The sequence shown here is derived from an EMBL/GenBank/DDBJ whole genome shotgun (WGS) entry which is preliminary data.</text>
</comment>
<evidence type="ECO:0000256" key="7">
    <source>
        <dbReference type="RuleBase" id="RU000417"/>
    </source>
</evidence>
<keyword evidence="4" id="KW-0680">Restriction system</keyword>
<evidence type="ECO:0000313" key="8">
    <source>
        <dbReference type="EMBL" id="PWG50579.1"/>
    </source>
</evidence>